<name>A0AAE2BQG2_9LAMI</name>
<sequence>MVDAASGGTLIDKTPDEAQHLISTMAKNYKQYGYHTDKGAPKVNEVSTNDLAEKLSELTVFVHQLAAGQRQETIVCGICSKIGHPMDACPSLQEGVMPNMNAVSGFFEQPQRRYDPNSNFYNPGWRDHPNFNYRNQGEQSKPHQQPINRAVPAPAQALSKPPNSGMSLEAIVKSLALTTQQIPQDTTAGFQHLGNQISQLATSVSKLEAQASGKLPSQTETNLRENVSAITLRSGKELQPTRPTPRKAGFEKNALDDTDATHDEVESNLIPPPLSNTCALSFSYRMSKSKEEEHEKEILDTFKKGASINVMPYSVYQALNLSTLQDTNVIIHLADRSSVRPMGLVEDVLVKVNDLLFPVDFYILKMGVEGVNNPASILLGRPFMKTAKTKIDVDEGTLSVEFGGEIVKFNISEAMKYPNELHALYQIDVIDLVVHDVVEEELVGTELDLIMELDENDAPKLELKPLPEHLKYIYLGNEETLPAIISCKLSKEHEEKLVTLLREHRTAIGWTLADIKGISPAMCMHRIYLEDNTKPSREPQRRLNPTLKEVVMKEILKLLDAGIIFPISDSAWVSPVHVVPKKTGMTVVKNQNGELVPMRVQNGWHMCIDFRRLNLATRKDHFPLPFIDQMLERLAGKAYFCFLDGFSGYYQIAIAQEDQEKTTFTCPFGTFAFRRMPFGLCNAPGTFQWCMMSIFFEYIEKCIEVFMDDFTVYGGSFDECLSHLAKVLRRCIETNLVLNFEKCHFMVDQGIVLRHVISSRGIEVDKAKVDLIVSLPYPTSVREIRSFLGHAGFYRRFIKDFAKVAQPLSRLLQKDANFVFGGDCQEAFDELKRALTSAPIIQPSDWSTPFEIMCDASNYAVGAVLGQKIEKTHHDRKGSENLVADHLSRLIREEDDTPICDSFPGERLFKMQGMVPWYSVIVNYLVAHTLPTDLSRAQNDKVKRTLSHRNEMPQTPILIVEIFDVWGIDFMGPFPSSCGFSYILLAVDYVSKWVEAKATRTDDSAAVIGFVKSHIFNRFGVPRAIISDQGSHFCNRAVGTLFKKYGVHHRVATTYHPQTNGQAEVSNREVKSILEKTVSPGRKDWSLRLEDALWAYRTAYKTPIGMSPYHLVFGKACHLPVEIEHKAYWAVQKCNFDMGKAGVERKLQLQELEELRLDAYENSRIYKEKTKAFHDNFILRKQFGIGQKVILYNSRLKLMPGKLRSRWIGPFEDLNSFPTQHHRPPSKPQPVDVVTVCRSCTVKAATRRCHHLRRCFPPTMVRPRAKGGRRETPSVAPPSQGVAVSTAAPPPPASTTAPSTSTHPNHSGTLIAKEPVSMPPSESLQQRNGNLTGTSLLQLGNTKRAMGFVHDEYLATQTYRESLIDYGPFDPISVWKALASDPWIYHPSRSKGRRATAGTCAKVELFFIWSMIHKVHVNLAVNLGILNLNRHDLHVACEEEPLDEACLHRMHIFYRHQAPSGIGYADLDPEERPDRRARPPQSDPREDTGIRLNNLERSVEWLHRKLDDVLTKLGGLYPHHPELNDLPSPHDSGMPSTPLLLLISLLRVVFFAYIEGNVCTWCGGV</sequence>
<evidence type="ECO:0000313" key="8">
    <source>
        <dbReference type="EMBL" id="KAK4393994.1"/>
    </source>
</evidence>
<dbReference type="PANTHER" id="PTHR37984:SF5">
    <property type="entry name" value="PROTEIN NYNRIN-LIKE"/>
    <property type="match status" value="1"/>
</dbReference>
<keyword evidence="2" id="KW-0548">Nucleotidyltransferase</keyword>
<dbReference type="FunFam" id="3.30.70.270:FF:000020">
    <property type="entry name" value="Transposon Tf2-6 polyprotein-like Protein"/>
    <property type="match status" value="1"/>
</dbReference>
<dbReference type="InterPro" id="IPR001584">
    <property type="entry name" value="Integrase_cat-core"/>
</dbReference>
<feature type="domain" description="Integrase catalytic" evidence="7">
    <location>
        <begin position="952"/>
        <end position="1116"/>
    </location>
</feature>
<keyword evidence="9" id="KW-1185">Reference proteome</keyword>
<evidence type="ECO:0000256" key="5">
    <source>
        <dbReference type="ARBA" id="ARBA00023268"/>
    </source>
</evidence>
<evidence type="ECO:0000313" key="9">
    <source>
        <dbReference type="Proteomes" id="UP001289374"/>
    </source>
</evidence>
<dbReference type="Gene3D" id="2.40.70.10">
    <property type="entry name" value="Acid Proteases"/>
    <property type="match status" value="1"/>
</dbReference>
<dbReference type="InterPro" id="IPR036397">
    <property type="entry name" value="RNaseH_sf"/>
</dbReference>
<dbReference type="GO" id="GO:0016779">
    <property type="term" value="F:nucleotidyltransferase activity"/>
    <property type="evidence" value="ECO:0007669"/>
    <property type="project" value="UniProtKB-KW"/>
</dbReference>
<dbReference type="GO" id="GO:0004519">
    <property type="term" value="F:endonuclease activity"/>
    <property type="evidence" value="ECO:0007669"/>
    <property type="project" value="UniProtKB-KW"/>
</dbReference>
<evidence type="ECO:0000256" key="6">
    <source>
        <dbReference type="SAM" id="MobiDB-lite"/>
    </source>
</evidence>
<evidence type="ECO:0000256" key="3">
    <source>
        <dbReference type="ARBA" id="ARBA00022722"/>
    </source>
</evidence>
<dbReference type="Proteomes" id="UP001289374">
    <property type="component" value="Unassembled WGS sequence"/>
</dbReference>
<feature type="region of interest" description="Disordered" evidence="6">
    <location>
        <begin position="1463"/>
        <end position="1489"/>
    </location>
</feature>
<dbReference type="Gene3D" id="3.30.70.270">
    <property type="match status" value="2"/>
</dbReference>
<dbReference type="SUPFAM" id="SSF56672">
    <property type="entry name" value="DNA/RNA polymerases"/>
    <property type="match status" value="1"/>
</dbReference>
<reference evidence="8" key="1">
    <citation type="submission" date="2020-06" db="EMBL/GenBank/DDBJ databases">
        <authorList>
            <person name="Li T."/>
            <person name="Hu X."/>
            <person name="Zhang T."/>
            <person name="Song X."/>
            <person name="Zhang H."/>
            <person name="Dai N."/>
            <person name="Sheng W."/>
            <person name="Hou X."/>
            <person name="Wei L."/>
        </authorList>
    </citation>
    <scope>NUCLEOTIDE SEQUENCE</scope>
    <source>
        <strain evidence="8">K16</strain>
        <tissue evidence="8">Leaf</tissue>
    </source>
</reference>
<comment type="caution">
    <text evidence="8">The sequence shown here is derived from an EMBL/GenBank/DDBJ whole genome shotgun (WGS) entry which is preliminary data.</text>
</comment>
<dbReference type="PROSITE" id="PS50994">
    <property type="entry name" value="INTEGRASE"/>
    <property type="match status" value="1"/>
</dbReference>
<dbReference type="Pfam" id="PF00078">
    <property type="entry name" value="RVT_1"/>
    <property type="match status" value="1"/>
</dbReference>
<dbReference type="InterPro" id="IPR000477">
    <property type="entry name" value="RT_dom"/>
</dbReference>
<evidence type="ECO:0000259" key="7">
    <source>
        <dbReference type="PROSITE" id="PS50994"/>
    </source>
</evidence>
<evidence type="ECO:0000256" key="2">
    <source>
        <dbReference type="ARBA" id="ARBA00022695"/>
    </source>
</evidence>
<keyword evidence="5" id="KW-0511">Multifunctional enzyme</keyword>
<feature type="region of interest" description="Disordered" evidence="6">
    <location>
        <begin position="1259"/>
        <end position="1328"/>
    </location>
</feature>
<protein>
    <submittedName>
        <fullName evidence="8">Retrovirus-related Pol polyprotein from transposon opus</fullName>
    </submittedName>
</protein>
<evidence type="ECO:0000256" key="1">
    <source>
        <dbReference type="ARBA" id="ARBA00022679"/>
    </source>
</evidence>
<keyword evidence="4" id="KW-0378">Hydrolase</keyword>
<dbReference type="Gene3D" id="3.10.10.10">
    <property type="entry name" value="HIV Type 1 Reverse Transcriptase, subunit A, domain 1"/>
    <property type="match status" value="1"/>
</dbReference>
<keyword evidence="1" id="KW-0808">Transferase</keyword>
<dbReference type="SUPFAM" id="SSF53098">
    <property type="entry name" value="Ribonuclease H-like"/>
    <property type="match status" value="1"/>
</dbReference>
<dbReference type="Pfam" id="PF00665">
    <property type="entry name" value="rve"/>
    <property type="match status" value="1"/>
</dbReference>
<organism evidence="8 9">
    <name type="scientific">Sesamum angolense</name>
    <dbReference type="NCBI Taxonomy" id="2727404"/>
    <lineage>
        <taxon>Eukaryota</taxon>
        <taxon>Viridiplantae</taxon>
        <taxon>Streptophyta</taxon>
        <taxon>Embryophyta</taxon>
        <taxon>Tracheophyta</taxon>
        <taxon>Spermatophyta</taxon>
        <taxon>Magnoliopsida</taxon>
        <taxon>eudicotyledons</taxon>
        <taxon>Gunneridae</taxon>
        <taxon>Pentapetalae</taxon>
        <taxon>asterids</taxon>
        <taxon>lamiids</taxon>
        <taxon>Lamiales</taxon>
        <taxon>Pedaliaceae</taxon>
        <taxon>Sesamum</taxon>
    </lineage>
</organism>
<dbReference type="InterPro" id="IPR043502">
    <property type="entry name" value="DNA/RNA_pol_sf"/>
</dbReference>
<dbReference type="InterPro" id="IPR021109">
    <property type="entry name" value="Peptidase_aspartic_dom_sf"/>
</dbReference>
<gene>
    <name evidence="8" type="ORF">Sango_1870200</name>
</gene>
<dbReference type="GO" id="GO:0003676">
    <property type="term" value="F:nucleic acid binding"/>
    <property type="evidence" value="ECO:0007669"/>
    <property type="project" value="InterPro"/>
</dbReference>
<dbReference type="Pfam" id="PF17919">
    <property type="entry name" value="RT_RNaseH_2"/>
    <property type="match status" value="1"/>
</dbReference>
<dbReference type="InterPro" id="IPR050951">
    <property type="entry name" value="Retrovirus_Pol_polyprotein"/>
</dbReference>
<dbReference type="InterPro" id="IPR043128">
    <property type="entry name" value="Rev_trsase/Diguanyl_cyclase"/>
</dbReference>
<dbReference type="CDD" id="cd01647">
    <property type="entry name" value="RT_LTR"/>
    <property type="match status" value="1"/>
</dbReference>
<feature type="compositionally biased region" description="Basic and acidic residues" evidence="6">
    <location>
        <begin position="1470"/>
        <end position="1489"/>
    </location>
</feature>
<evidence type="ECO:0000256" key="4">
    <source>
        <dbReference type="ARBA" id="ARBA00022759"/>
    </source>
</evidence>
<keyword evidence="4" id="KW-0255">Endonuclease</keyword>
<dbReference type="PANTHER" id="PTHR37984">
    <property type="entry name" value="PROTEIN CBG26694"/>
    <property type="match status" value="1"/>
</dbReference>
<dbReference type="Gene3D" id="3.30.420.10">
    <property type="entry name" value="Ribonuclease H-like superfamily/Ribonuclease H"/>
    <property type="match status" value="1"/>
</dbReference>
<dbReference type="EMBL" id="JACGWL010000010">
    <property type="protein sequence ID" value="KAK4393994.1"/>
    <property type="molecule type" value="Genomic_DNA"/>
</dbReference>
<keyword evidence="3" id="KW-0540">Nuclease</keyword>
<dbReference type="InterPro" id="IPR041577">
    <property type="entry name" value="RT_RNaseH_2"/>
</dbReference>
<dbReference type="InterPro" id="IPR012337">
    <property type="entry name" value="RNaseH-like_sf"/>
</dbReference>
<dbReference type="GO" id="GO:0015074">
    <property type="term" value="P:DNA integration"/>
    <property type="evidence" value="ECO:0007669"/>
    <property type="project" value="InterPro"/>
</dbReference>
<proteinExistence type="predicted"/>
<reference evidence="8" key="2">
    <citation type="journal article" date="2024" name="Plant">
        <title>Genomic evolution and insights into agronomic trait innovations of Sesamum species.</title>
        <authorList>
            <person name="Miao H."/>
            <person name="Wang L."/>
            <person name="Qu L."/>
            <person name="Liu H."/>
            <person name="Sun Y."/>
            <person name="Le M."/>
            <person name="Wang Q."/>
            <person name="Wei S."/>
            <person name="Zheng Y."/>
            <person name="Lin W."/>
            <person name="Duan Y."/>
            <person name="Cao H."/>
            <person name="Xiong S."/>
            <person name="Wang X."/>
            <person name="Wei L."/>
            <person name="Li C."/>
            <person name="Ma Q."/>
            <person name="Ju M."/>
            <person name="Zhao R."/>
            <person name="Li G."/>
            <person name="Mu C."/>
            <person name="Tian Q."/>
            <person name="Mei H."/>
            <person name="Zhang T."/>
            <person name="Gao T."/>
            <person name="Zhang H."/>
        </authorList>
    </citation>
    <scope>NUCLEOTIDE SEQUENCE</scope>
    <source>
        <strain evidence="8">K16</strain>
    </source>
</reference>
<dbReference type="CDD" id="cd00303">
    <property type="entry name" value="retropepsin_like"/>
    <property type="match status" value="1"/>
</dbReference>
<accession>A0AAE2BQG2</accession>